<dbReference type="AlphaFoldDB" id="N6UC85"/>
<proteinExistence type="predicted"/>
<dbReference type="PATRIC" id="fig|363754.4.peg.2200"/>
<evidence type="ECO:0000313" key="2">
    <source>
        <dbReference type="Proteomes" id="UP000012429"/>
    </source>
</evidence>
<gene>
    <name evidence="1" type="ORF">RHSP_47179</name>
</gene>
<name>N6UC85_9HYPH</name>
<dbReference type="Pfam" id="PF11899">
    <property type="entry name" value="DUF3419"/>
    <property type="match status" value="1"/>
</dbReference>
<dbReference type="SUPFAM" id="SSF53335">
    <property type="entry name" value="S-adenosyl-L-methionine-dependent methyltransferases"/>
    <property type="match status" value="1"/>
</dbReference>
<keyword evidence="2" id="KW-1185">Reference proteome</keyword>
<reference evidence="1 2" key="1">
    <citation type="journal article" date="2012" name="BMC Genomics">
        <title>Genomic basis of broad host range and environmental adaptability of Rhizobium tropici CIAT 899 and Rhizobium sp. PRF 81 which are used in inoculants for common bean (Phaseolus vulgaris L.).</title>
        <authorList>
            <person name="Ormeno-Orrillo E."/>
            <person name="Menna P."/>
            <person name="Almeida L.G."/>
            <person name="Ollero F.J."/>
            <person name="Nicolas M.F."/>
            <person name="Pains Rodrigues E."/>
            <person name="Shigueyoshi Nakatani A."/>
            <person name="Silva Batista J.S."/>
            <person name="Oliveira Chueire L.M."/>
            <person name="Souza R.C."/>
            <person name="Ribeiro Vasconcelos A.T."/>
            <person name="Megias M."/>
            <person name="Hungria M."/>
            <person name="Martinez-Romero E."/>
        </authorList>
    </citation>
    <scope>NUCLEOTIDE SEQUENCE [LARGE SCALE GENOMIC DNA]</scope>
    <source>
        <strain evidence="1 2">PRF 81</strain>
    </source>
</reference>
<keyword evidence="1" id="KW-0808">Transferase</keyword>
<protein>
    <submittedName>
        <fullName evidence="1">S-adenosylmethionine:diacylglycerol 3-amino-3-carboxypropyl transferase protein</fullName>
    </submittedName>
</protein>
<accession>N6UC85</accession>
<dbReference type="PANTHER" id="PTHR47473">
    <property type="entry name" value="BTA1P"/>
    <property type="match status" value="1"/>
</dbReference>
<dbReference type="STRING" id="363754.RHSP_47179"/>
<comment type="caution">
    <text evidence="1">The sequence shown here is derived from an EMBL/GenBank/DDBJ whole genome shotgun (WGS) entry which is preliminary data.</text>
</comment>
<dbReference type="EMBL" id="AQHN01000055">
    <property type="protein sequence ID" value="ENN87763.1"/>
    <property type="molecule type" value="Genomic_DNA"/>
</dbReference>
<dbReference type="Proteomes" id="UP000012429">
    <property type="component" value="Unassembled WGS sequence"/>
</dbReference>
<organism evidence="1 2">
    <name type="scientific">Rhizobium freirei PRF 81</name>
    <dbReference type="NCBI Taxonomy" id="363754"/>
    <lineage>
        <taxon>Bacteria</taxon>
        <taxon>Pseudomonadati</taxon>
        <taxon>Pseudomonadota</taxon>
        <taxon>Alphaproteobacteria</taxon>
        <taxon>Hyphomicrobiales</taxon>
        <taxon>Rhizobiaceae</taxon>
        <taxon>Rhizobium/Agrobacterium group</taxon>
        <taxon>Rhizobium</taxon>
    </lineage>
</organism>
<dbReference type="InterPro" id="IPR021829">
    <property type="entry name" value="DUF3419"/>
</dbReference>
<dbReference type="PANTHER" id="PTHR47473:SF1">
    <property type="entry name" value="METHYLTRANSFERASE DOMAIN-CONTAINING PROTEIN"/>
    <property type="match status" value="1"/>
</dbReference>
<evidence type="ECO:0000313" key="1">
    <source>
        <dbReference type="EMBL" id="ENN87763.1"/>
    </source>
</evidence>
<sequence length="450" mass="50979">MQQRISAGYSNSLRHQTVALPGYTPRTLKNGNKTQMTEFAPDAGLQKNRKLKDALLQHKALSKAGLSERLFGMLFSGLVYPQIWEDPDVDMQAMELQPHHRIVTIGSGGCNMLAYLSQSPASIDVVDLNRHHIALNKLKLAAFRLLPGHSDLVRFFATPDAASNSQAYDLHIAPRLDAATASYWDGRDLYGRRRVTVFNRNIYKTGLLGRFIGAAHVLARLHGVRLAKMTEARTLREQRQFFENEIAPIFDRRAVRWLLGRKSSLFGLGIPPQQYDELASLAGDDSISAVLKHRLEKLACHFPMRDNYFAWQAFARRYAGQHQGPLPTYLKPEHYAAIRANADRVDVHHANFTELLASKPAASRDRYILLDAQDWMTDEQLNSLWAEITRTAREGARVIFRTAAEKSIIEGRLSPAIRDQWVYFEERSQELNALDRSAIYGGFHIYGKKA</sequence>
<dbReference type="InterPro" id="IPR029063">
    <property type="entry name" value="SAM-dependent_MTases_sf"/>
</dbReference>
<dbReference type="GO" id="GO:0016740">
    <property type="term" value="F:transferase activity"/>
    <property type="evidence" value="ECO:0007669"/>
    <property type="project" value="UniProtKB-KW"/>
</dbReference>